<sequence>MSTDGSPARTRRPRPPRTTVEILGSIVMGFQVIVVFLASLVAFGLEALPPLPALGGGALLVVAMLAVVGTLRTPLGIRAGWVVQVLVVLTGFVLPAMFAVGGFFLLLWIYAMVQGARIDREKAAARGAWEQAMLDEQQASRPDGVADPDHDRPTDHRPTTEPPAPTP</sequence>
<feature type="transmembrane region" description="Helical" evidence="2">
    <location>
        <begin position="83"/>
        <end position="110"/>
    </location>
</feature>
<keyword evidence="2" id="KW-1133">Transmembrane helix</keyword>
<organism evidence="3 4">
    <name type="scientific">Clavibacter zhangzhiyongii</name>
    <dbReference type="NCBI Taxonomy" id="2768071"/>
    <lineage>
        <taxon>Bacteria</taxon>
        <taxon>Bacillati</taxon>
        <taxon>Actinomycetota</taxon>
        <taxon>Actinomycetes</taxon>
        <taxon>Micrococcales</taxon>
        <taxon>Microbacteriaceae</taxon>
        <taxon>Clavibacter</taxon>
    </lineage>
</organism>
<evidence type="ECO:0000313" key="4">
    <source>
        <dbReference type="Proteomes" id="UP000516660"/>
    </source>
</evidence>
<gene>
    <name evidence="3" type="ORF">H9X71_07090</name>
</gene>
<dbReference type="EMBL" id="CP061274">
    <property type="protein sequence ID" value="QOD45062.1"/>
    <property type="molecule type" value="Genomic_DNA"/>
</dbReference>
<dbReference type="InterPro" id="IPR025327">
    <property type="entry name" value="DUF4233"/>
</dbReference>
<evidence type="ECO:0000313" key="3">
    <source>
        <dbReference type="EMBL" id="QOD45062.1"/>
    </source>
</evidence>
<evidence type="ECO:0000256" key="2">
    <source>
        <dbReference type="SAM" id="Phobius"/>
    </source>
</evidence>
<feature type="compositionally biased region" description="Basic and acidic residues" evidence="1">
    <location>
        <begin position="147"/>
        <end position="159"/>
    </location>
</feature>
<keyword evidence="2" id="KW-0472">Membrane</keyword>
<feature type="region of interest" description="Disordered" evidence="1">
    <location>
        <begin position="135"/>
        <end position="167"/>
    </location>
</feature>
<dbReference type="Proteomes" id="UP000516660">
    <property type="component" value="Chromosome"/>
</dbReference>
<keyword evidence="4" id="KW-1185">Reference proteome</keyword>
<proteinExistence type="predicted"/>
<dbReference type="KEGG" id="czh:H9X71_07090"/>
<dbReference type="AlphaFoldDB" id="A0A7L7Z5X1"/>
<feature type="transmembrane region" description="Helical" evidence="2">
    <location>
        <begin position="51"/>
        <end position="71"/>
    </location>
</feature>
<dbReference type="Pfam" id="PF14017">
    <property type="entry name" value="DUF4233"/>
    <property type="match status" value="1"/>
</dbReference>
<keyword evidence="2" id="KW-0812">Transmembrane</keyword>
<accession>A0A7L7Z5X1</accession>
<reference evidence="3 4" key="1">
    <citation type="submission" date="2020-08" db="EMBL/GenBank/DDBJ databases">
        <title>Description of Clavibacter zhangzhiyonge sp. nov., a phytopathogenic actinobacterium isolated from barley seeds, causing leaf brown spot and decline.</title>
        <authorList>
            <person name="Tian Q."/>
            <person name="Chuan J."/>
            <person name="Zhao W."/>
            <person name="Li X."/>
        </authorList>
    </citation>
    <scope>NUCLEOTIDE SEQUENCE [LARGE SCALE GENOMIC DNA]</scope>
    <source>
        <strain evidence="3 4">DM1</strain>
    </source>
</reference>
<evidence type="ECO:0000256" key="1">
    <source>
        <dbReference type="SAM" id="MobiDB-lite"/>
    </source>
</evidence>
<name>A0A7L7Z5X1_9MICO</name>
<protein>
    <submittedName>
        <fullName evidence="3">DUF4233 domain-containing protein</fullName>
    </submittedName>
</protein>
<feature type="transmembrane region" description="Helical" evidence="2">
    <location>
        <begin position="20"/>
        <end position="45"/>
    </location>
</feature>
<dbReference type="RefSeq" id="WP_191148955.1">
    <property type="nucleotide sequence ID" value="NZ_CP061274.1"/>
</dbReference>